<dbReference type="PANTHER" id="PTHR35457">
    <property type="entry name" value="HEME A SYNTHASE"/>
    <property type="match status" value="1"/>
</dbReference>
<dbReference type="Proteomes" id="UP000516404">
    <property type="component" value="Chromosome"/>
</dbReference>
<dbReference type="GeneID" id="96623911"/>
<feature type="transmembrane region" description="Helical" evidence="12">
    <location>
        <begin position="220"/>
        <end position="246"/>
    </location>
</feature>
<dbReference type="EMBL" id="CP061539">
    <property type="protein sequence ID" value="QNV36951.1"/>
    <property type="molecule type" value="Genomic_DNA"/>
</dbReference>
<dbReference type="GO" id="GO:0016491">
    <property type="term" value="F:oxidoreductase activity"/>
    <property type="evidence" value="ECO:0007669"/>
    <property type="project" value="UniProtKB-KW"/>
</dbReference>
<keyword evidence="7" id="KW-0408">Iron</keyword>
<proteinExistence type="predicted"/>
<dbReference type="RefSeq" id="WP_190723949.1">
    <property type="nucleotide sequence ID" value="NZ_CP061539.1"/>
</dbReference>
<evidence type="ECO:0000256" key="11">
    <source>
        <dbReference type="ARBA" id="ARBA00023444"/>
    </source>
</evidence>
<dbReference type="GO" id="GO:0046872">
    <property type="term" value="F:metal ion binding"/>
    <property type="evidence" value="ECO:0007669"/>
    <property type="project" value="UniProtKB-KW"/>
</dbReference>
<dbReference type="KEGG" id="rter:IDM49_06645"/>
<accession>A0A7H2BBA5</accession>
<gene>
    <name evidence="13" type="ORF">IDM49_06645</name>
</gene>
<evidence type="ECO:0000256" key="7">
    <source>
        <dbReference type="ARBA" id="ARBA00023004"/>
    </source>
</evidence>
<dbReference type="GO" id="GO:0016020">
    <property type="term" value="C:membrane"/>
    <property type="evidence" value="ECO:0007669"/>
    <property type="project" value="UniProtKB-SubCell"/>
</dbReference>
<feature type="transmembrane region" description="Helical" evidence="12">
    <location>
        <begin position="87"/>
        <end position="108"/>
    </location>
</feature>
<evidence type="ECO:0000256" key="8">
    <source>
        <dbReference type="ARBA" id="ARBA00023133"/>
    </source>
</evidence>
<feature type="transmembrane region" description="Helical" evidence="12">
    <location>
        <begin position="294"/>
        <end position="313"/>
    </location>
</feature>
<evidence type="ECO:0000256" key="6">
    <source>
        <dbReference type="ARBA" id="ARBA00023002"/>
    </source>
</evidence>
<comment type="subcellular location">
    <subcellularLocation>
        <location evidence="1">Membrane</location>
        <topology evidence="1">Multi-pass membrane protein</topology>
    </subcellularLocation>
</comment>
<dbReference type="AlphaFoldDB" id="A0A7H2BBA5"/>
<keyword evidence="14" id="KW-1185">Reference proteome</keyword>
<keyword evidence="10" id="KW-1015">Disulfide bond</keyword>
<feature type="transmembrane region" description="Helical" evidence="12">
    <location>
        <begin position="169"/>
        <end position="189"/>
    </location>
</feature>
<feature type="transmembrane region" description="Helical" evidence="12">
    <location>
        <begin position="140"/>
        <end position="163"/>
    </location>
</feature>
<evidence type="ECO:0000256" key="5">
    <source>
        <dbReference type="ARBA" id="ARBA00022989"/>
    </source>
</evidence>
<keyword evidence="9 12" id="KW-0472">Membrane</keyword>
<evidence type="ECO:0000313" key="14">
    <source>
        <dbReference type="Proteomes" id="UP000516404"/>
    </source>
</evidence>
<keyword evidence="6" id="KW-0560">Oxidoreductase</keyword>
<evidence type="ECO:0000256" key="9">
    <source>
        <dbReference type="ARBA" id="ARBA00023136"/>
    </source>
</evidence>
<comment type="pathway">
    <text evidence="11">Porphyrin-containing compound metabolism.</text>
</comment>
<dbReference type="PANTHER" id="PTHR35457:SF1">
    <property type="entry name" value="HEME A SYNTHASE"/>
    <property type="match status" value="1"/>
</dbReference>
<dbReference type="GO" id="GO:0006784">
    <property type="term" value="P:heme A biosynthetic process"/>
    <property type="evidence" value="ECO:0007669"/>
    <property type="project" value="InterPro"/>
</dbReference>
<evidence type="ECO:0000256" key="4">
    <source>
        <dbReference type="ARBA" id="ARBA00022723"/>
    </source>
</evidence>
<keyword evidence="2" id="KW-1003">Cell membrane</keyword>
<keyword evidence="4" id="KW-0479">Metal-binding</keyword>
<sequence>MASIAYHLQQQSTRFADRYIPERYTPWVKASAWGVLIANMGIVATGGIVRLTGSGLGCDNWPRCNAESWTTTPEMGIHGAVEFGNRLLTFVLMAFTIAAFLAIVRLVFPGITRKGFAEMFFSQKKVIKGLRTSENRYADLFNLALLLLWGIPLQAVVGGVSVWLKLNPWMITAHYVLSAIMIALAAIFLNRIYRYFVPDVAASEDVAGPVPNGANIMHQLGWVGTFIASVIIFVGTVVTGTGPHAGDPMTHRHPFDVLVVTRTHSISAWSFCAGIIILYVLAKKYSWPNMIKRSLNITVIVLLVQAAIGYYQYFNGLPIVVVELHLIGSALFTWVAASLIERMLTLSKTSSRELALNRVDRVQTEDTLR</sequence>
<dbReference type="InterPro" id="IPR003780">
    <property type="entry name" value="COX15/CtaA_fam"/>
</dbReference>
<feature type="transmembrane region" description="Helical" evidence="12">
    <location>
        <begin position="319"/>
        <end position="340"/>
    </location>
</feature>
<feature type="transmembrane region" description="Helical" evidence="12">
    <location>
        <begin position="266"/>
        <end position="282"/>
    </location>
</feature>
<evidence type="ECO:0000256" key="1">
    <source>
        <dbReference type="ARBA" id="ARBA00004141"/>
    </source>
</evidence>
<protein>
    <submittedName>
        <fullName evidence="13">Heme A synthase</fullName>
    </submittedName>
</protein>
<name>A0A7H2BBA5_9MICC</name>
<keyword evidence="8" id="KW-0350">Heme biosynthesis</keyword>
<evidence type="ECO:0000256" key="10">
    <source>
        <dbReference type="ARBA" id="ARBA00023157"/>
    </source>
</evidence>
<evidence type="ECO:0000313" key="13">
    <source>
        <dbReference type="EMBL" id="QNV36951.1"/>
    </source>
</evidence>
<dbReference type="InterPro" id="IPR050450">
    <property type="entry name" value="COX15/CtaA_HemeA_synthase"/>
</dbReference>
<keyword evidence="3 12" id="KW-0812">Transmembrane</keyword>
<organism evidence="13 14">
    <name type="scientific">Rothia terrae</name>
    <dbReference type="NCBI Taxonomy" id="396015"/>
    <lineage>
        <taxon>Bacteria</taxon>
        <taxon>Bacillati</taxon>
        <taxon>Actinomycetota</taxon>
        <taxon>Actinomycetes</taxon>
        <taxon>Micrococcales</taxon>
        <taxon>Micrococcaceae</taxon>
        <taxon>Rothia</taxon>
    </lineage>
</organism>
<reference evidence="13 14" key="1">
    <citation type="submission" date="2020-09" db="EMBL/GenBank/DDBJ databases">
        <title>Investigation of environmental microbes.</title>
        <authorList>
            <person name="Ou Y."/>
            <person name="Kang Q."/>
        </authorList>
    </citation>
    <scope>NUCLEOTIDE SEQUENCE [LARGE SCALE GENOMIC DNA]</scope>
    <source>
        <strain evidence="13 14">KJZ-14</strain>
    </source>
</reference>
<dbReference type="Pfam" id="PF02628">
    <property type="entry name" value="COX15-CtaA"/>
    <property type="match status" value="1"/>
</dbReference>
<evidence type="ECO:0000256" key="12">
    <source>
        <dbReference type="SAM" id="Phobius"/>
    </source>
</evidence>
<keyword evidence="5 12" id="KW-1133">Transmembrane helix</keyword>
<evidence type="ECO:0000256" key="3">
    <source>
        <dbReference type="ARBA" id="ARBA00022692"/>
    </source>
</evidence>
<evidence type="ECO:0000256" key="2">
    <source>
        <dbReference type="ARBA" id="ARBA00022475"/>
    </source>
</evidence>